<accession>A0A6J6H540</accession>
<sequence>MDTFFGQILLFAFGYAPVNFLPCDGAELAVSQNDALFALIGNTFGGDGDTTFNLPNLVGPTPSNSGGVALQYCICVDGLWPVHP</sequence>
<feature type="domain" description="Phage tail collar" evidence="1">
    <location>
        <begin position="6"/>
        <end position="61"/>
    </location>
</feature>
<dbReference type="InterPro" id="IPR037053">
    <property type="entry name" value="Phage_tail_collar_dom_sf"/>
</dbReference>
<evidence type="ECO:0000259" key="1">
    <source>
        <dbReference type="Pfam" id="PF07484"/>
    </source>
</evidence>
<dbReference type="Pfam" id="PF07484">
    <property type="entry name" value="Collar"/>
    <property type="match status" value="1"/>
</dbReference>
<reference evidence="2" key="1">
    <citation type="submission" date="2020-05" db="EMBL/GenBank/DDBJ databases">
        <authorList>
            <person name="Chiriac C."/>
            <person name="Salcher M."/>
            <person name="Ghai R."/>
            <person name="Kavagutti S V."/>
        </authorList>
    </citation>
    <scope>NUCLEOTIDE SEQUENCE</scope>
</reference>
<evidence type="ECO:0000313" key="2">
    <source>
        <dbReference type="EMBL" id="CAB4606929.1"/>
    </source>
</evidence>
<proteinExistence type="predicted"/>
<name>A0A6J6H540_9ZZZZ</name>
<dbReference type="InterPro" id="IPR011083">
    <property type="entry name" value="Phage_tail_collar_dom"/>
</dbReference>
<dbReference type="Gene3D" id="3.90.1340.10">
    <property type="entry name" value="Phage tail collar domain"/>
    <property type="match status" value="1"/>
</dbReference>
<gene>
    <name evidence="2" type="ORF">UFOPK1835_00836</name>
</gene>
<protein>
    <submittedName>
        <fullName evidence="2">Unannotated protein</fullName>
    </submittedName>
</protein>
<organism evidence="2">
    <name type="scientific">freshwater metagenome</name>
    <dbReference type="NCBI Taxonomy" id="449393"/>
    <lineage>
        <taxon>unclassified sequences</taxon>
        <taxon>metagenomes</taxon>
        <taxon>ecological metagenomes</taxon>
    </lineage>
</organism>
<dbReference type="AlphaFoldDB" id="A0A6J6H540"/>
<dbReference type="SUPFAM" id="SSF88874">
    <property type="entry name" value="Receptor-binding domain of short tail fibre protein gp12"/>
    <property type="match status" value="1"/>
</dbReference>
<dbReference type="EMBL" id="CAEZUP010000028">
    <property type="protein sequence ID" value="CAB4606929.1"/>
    <property type="molecule type" value="Genomic_DNA"/>
</dbReference>